<dbReference type="PANTHER" id="PTHR43135">
    <property type="entry name" value="ALPHA-D-RIBOSE 1-METHYLPHOSPHONATE 5-TRIPHOSPHATE DIPHOSPHATASE"/>
    <property type="match status" value="1"/>
</dbReference>
<dbReference type="CDD" id="cd01309">
    <property type="entry name" value="Met_dep_hydrolase_C"/>
    <property type="match status" value="1"/>
</dbReference>
<dbReference type="Gene3D" id="3.20.20.140">
    <property type="entry name" value="Metal-dependent hydrolases"/>
    <property type="match status" value="2"/>
</dbReference>
<keyword evidence="5" id="KW-1185">Reference proteome</keyword>
<evidence type="ECO:0000313" key="5">
    <source>
        <dbReference type="Proteomes" id="UP000611723"/>
    </source>
</evidence>
<accession>A0A934X0C5</accession>
<feature type="domain" description="Amidohydrolase-related" evidence="3">
    <location>
        <begin position="858"/>
        <end position="943"/>
    </location>
</feature>
<dbReference type="EMBL" id="JAEQBW010000007">
    <property type="protein sequence ID" value="MBK6266329.1"/>
    <property type="molecule type" value="Genomic_DNA"/>
</dbReference>
<feature type="domain" description="Amidohydrolase-related" evidence="3">
    <location>
        <begin position="326"/>
        <end position="415"/>
    </location>
</feature>
<dbReference type="Gene3D" id="2.30.40.10">
    <property type="entry name" value="Urease, subunit C, domain 1"/>
    <property type="match status" value="1"/>
</dbReference>
<comment type="caution">
    <text evidence="4">The sequence shown here is derived from an EMBL/GenBank/DDBJ whole genome shotgun (WGS) entry which is preliminary data.</text>
</comment>
<dbReference type="GO" id="GO:0016810">
    <property type="term" value="F:hydrolase activity, acting on carbon-nitrogen (but not peptide) bonds"/>
    <property type="evidence" value="ECO:0007669"/>
    <property type="project" value="InterPro"/>
</dbReference>
<organism evidence="4 5">
    <name type="scientific">Marivirga aurantiaca</name>
    <dbReference type="NCBI Taxonomy" id="2802615"/>
    <lineage>
        <taxon>Bacteria</taxon>
        <taxon>Pseudomonadati</taxon>
        <taxon>Bacteroidota</taxon>
        <taxon>Cytophagia</taxon>
        <taxon>Cytophagales</taxon>
        <taxon>Marivirgaceae</taxon>
        <taxon>Marivirga</taxon>
    </lineage>
</organism>
<dbReference type="SUPFAM" id="SSF51556">
    <property type="entry name" value="Metallo-dependent hydrolases"/>
    <property type="match status" value="2"/>
</dbReference>
<evidence type="ECO:0000256" key="2">
    <source>
        <dbReference type="SAM" id="SignalP"/>
    </source>
</evidence>
<dbReference type="Pfam" id="PF01979">
    <property type="entry name" value="Amidohydro_1"/>
    <property type="match status" value="2"/>
</dbReference>
<protein>
    <submittedName>
        <fullName evidence="4">Amidohydrolase family protein</fullName>
    </submittedName>
</protein>
<dbReference type="RefSeq" id="WP_201432008.1">
    <property type="nucleotide sequence ID" value="NZ_JAEQBW010000007.1"/>
</dbReference>
<evidence type="ECO:0000256" key="1">
    <source>
        <dbReference type="SAM" id="MobiDB-lite"/>
    </source>
</evidence>
<reference evidence="4" key="1">
    <citation type="submission" date="2021-01" db="EMBL/GenBank/DDBJ databases">
        <title>Marivirga aurantiaca sp. nov., isolated from intertidal surface sediments.</title>
        <authorList>
            <person name="Zhang M."/>
        </authorList>
    </citation>
    <scope>NUCLEOTIDE SEQUENCE</scope>
    <source>
        <strain evidence="4">S37H4</strain>
    </source>
</reference>
<keyword evidence="2" id="KW-0732">Signal</keyword>
<sequence length="1009" mass="112110">MIKQIFIACLCFVVFSSNAQETFQVNGVKDDRTNLHAFTNATLHVDYQTTMENAILVIKDNKVIALGTDIAVPQGAIVHDLSGKHIYPSFIELSSDIGLPKQKSERARAPQLDPKTSGAFNANDAIKAYFNAVDEYSISKSDAEKLRKAGFGAALSHSKDGLVRGTGVFVALREDAENKVILKERVSSHFSFDKGSSTQDNPSSLMGAIALIKQTYFDADWYTNQDEMVDLSLQAFNDNKGLPQFFDAGVDKLYLLRADRLGDEMGIQYIIKGAGDEYQRLNEIKKTNAKLIVPVNFPDAYDVEDPLDALNVNLEDMKHWELAPYNLKRLADAGIDFTVTSDGLKDAAKLAEMMEKAIEAGLSEELALKALTYTPAKLISMEKSIGSLKNGMIANFIITDGSPFRKKTKIYENWVQGHQHSYVDLIKKDLSGNYQLTLAGKNYDLQVSGEPDKPEFKVVLNDSTKIDVKSNVAKELISMSFKLDTAKEATGKIRLSGWLTEKGMSGNAELPDGNWVKWTASRTGDVEAKEGEKEKKEENEEKNADEAGSLLYPFVAHGKATKPTSETILIKNATVWTNEADGVLENTDVLLQNGKISQIGKNLSASGAKEIDGTGKHLTAGIIDEHSHIAISRGVNEGSEAVTSEVNIEDVVDSEDVNIYRQLSGGVTTSHLLHGSANPIGGRSAIIKLKWGYSPEEMKVSWADKYIKFALGENVKQSNWGEQNTVRFPQTRMGVEQVFIDAFTRAREYEKEWNTYNSLSKKEKANAVAPRRNIELETLVEILNEERFISCHSYVQSEINMLMHVAEKFDFRINTFTHILEGYKLADKMKEQGIGGSTFADWWAYKFEVNDAIPYNAALMHGEGVVTAINSDDAEMGRRLNQEAGKTIKYGGVEEEEALKMVTLNPARLLHLDERLGSIKKGKDADVVLWSDHPLSIYAKAEKTIIEGAIFYDIEQEAQGMKDIQAERARLIAKMQGEKKNGKKTQEAKPKSQIIYHCETEIENYSSLK</sequence>
<dbReference type="InterPro" id="IPR032466">
    <property type="entry name" value="Metal_Hydrolase"/>
</dbReference>
<dbReference type="SUPFAM" id="SSF51338">
    <property type="entry name" value="Composite domain of metallo-dependent hydrolases"/>
    <property type="match status" value="2"/>
</dbReference>
<dbReference type="PANTHER" id="PTHR43135:SF3">
    <property type="entry name" value="ALPHA-D-RIBOSE 1-METHYLPHOSPHONATE 5-TRIPHOSPHATE DIPHOSPHATASE"/>
    <property type="match status" value="1"/>
</dbReference>
<feature type="signal peptide" evidence="2">
    <location>
        <begin position="1"/>
        <end position="19"/>
    </location>
</feature>
<feature type="region of interest" description="Disordered" evidence="1">
    <location>
        <begin position="524"/>
        <end position="545"/>
    </location>
</feature>
<evidence type="ECO:0000313" key="4">
    <source>
        <dbReference type="EMBL" id="MBK6266329.1"/>
    </source>
</evidence>
<proteinExistence type="predicted"/>
<gene>
    <name evidence="4" type="ORF">JKA74_14885</name>
</gene>
<evidence type="ECO:0000259" key="3">
    <source>
        <dbReference type="Pfam" id="PF01979"/>
    </source>
</evidence>
<dbReference type="Proteomes" id="UP000611723">
    <property type="component" value="Unassembled WGS sequence"/>
</dbReference>
<feature type="chain" id="PRO_5037944351" evidence="2">
    <location>
        <begin position="20"/>
        <end position="1009"/>
    </location>
</feature>
<dbReference type="InterPro" id="IPR006680">
    <property type="entry name" value="Amidohydro-rel"/>
</dbReference>
<dbReference type="InterPro" id="IPR011059">
    <property type="entry name" value="Metal-dep_hydrolase_composite"/>
</dbReference>
<dbReference type="InterPro" id="IPR051781">
    <property type="entry name" value="Metallo-dep_Hydrolase"/>
</dbReference>
<dbReference type="AlphaFoldDB" id="A0A934X0C5"/>
<name>A0A934X0C5_9BACT</name>